<evidence type="ECO:0000313" key="2">
    <source>
        <dbReference type="EnsemblProtists" id="EOD07190"/>
    </source>
</evidence>
<reference evidence="3" key="1">
    <citation type="journal article" date="2013" name="Nature">
        <title>Pan genome of the phytoplankton Emiliania underpins its global distribution.</title>
        <authorList>
            <person name="Read B.A."/>
            <person name="Kegel J."/>
            <person name="Klute M.J."/>
            <person name="Kuo A."/>
            <person name="Lefebvre S.C."/>
            <person name="Maumus F."/>
            <person name="Mayer C."/>
            <person name="Miller J."/>
            <person name="Monier A."/>
            <person name="Salamov A."/>
            <person name="Young J."/>
            <person name="Aguilar M."/>
            <person name="Claverie J.M."/>
            <person name="Frickenhaus S."/>
            <person name="Gonzalez K."/>
            <person name="Herman E.K."/>
            <person name="Lin Y.C."/>
            <person name="Napier J."/>
            <person name="Ogata H."/>
            <person name="Sarno A.F."/>
            <person name="Shmutz J."/>
            <person name="Schroeder D."/>
            <person name="de Vargas C."/>
            <person name="Verret F."/>
            <person name="von Dassow P."/>
            <person name="Valentin K."/>
            <person name="Van de Peer Y."/>
            <person name="Wheeler G."/>
            <person name="Dacks J.B."/>
            <person name="Delwiche C.F."/>
            <person name="Dyhrman S.T."/>
            <person name="Glockner G."/>
            <person name="John U."/>
            <person name="Richards T."/>
            <person name="Worden A.Z."/>
            <person name="Zhang X."/>
            <person name="Grigoriev I.V."/>
            <person name="Allen A.E."/>
            <person name="Bidle K."/>
            <person name="Borodovsky M."/>
            <person name="Bowler C."/>
            <person name="Brownlee C."/>
            <person name="Cock J.M."/>
            <person name="Elias M."/>
            <person name="Gladyshev V.N."/>
            <person name="Groth M."/>
            <person name="Guda C."/>
            <person name="Hadaegh A."/>
            <person name="Iglesias-Rodriguez M.D."/>
            <person name="Jenkins J."/>
            <person name="Jones B.M."/>
            <person name="Lawson T."/>
            <person name="Leese F."/>
            <person name="Lindquist E."/>
            <person name="Lobanov A."/>
            <person name="Lomsadze A."/>
            <person name="Malik S.B."/>
            <person name="Marsh M.E."/>
            <person name="Mackinder L."/>
            <person name="Mock T."/>
            <person name="Mueller-Roeber B."/>
            <person name="Pagarete A."/>
            <person name="Parker M."/>
            <person name="Probert I."/>
            <person name="Quesneville H."/>
            <person name="Raines C."/>
            <person name="Rensing S.A."/>
            <person name="Riano-Pachon D.M."/>
            <person name="Richier S."/>
            <person name="Rokitta S."/>
            <person name="Shiraiwa Y."/>
            <person name="Soanes D.M."/>
            <person name="van der Giezen M."/>
            <person name="Wahlund T.M."/>
            <person name="Williams B."/>
            <person name="Wilson W."/>
            <person name="Wolfe G."/>
            <person name="Wurch L.L."/>
        </authorList>
    </citation>
    <scope>NUCLEOTIDE SEQUENCE</scope>
</reference>
<dbReference type="Proteomes" id="UP000013827">
    <property type="component" value="Unassembled WGS sequence"/>
</dbReference>
<dbReference type="EnsemblProtists" id="EOD07190">
    <property type="protein sequence ID" value="EOD07190"/>
    <property type="gene ID" value="EMIHUDRAFT_198522"/>
</dbReference>
<organism evidence="2 3">
    <name type="scientific">Emiliania huxleyi (strain CCMP1516)</name>
    <dbReference type="NCBI Taxonomy" id="280463"/>
    <lineage>
        <taxon>Eukaryota</taxon>
        <taxon>Haptista</taxon>
        <taxon>Haptophyta</taxon>
        <taxon>Prymnesiophyceae</taxon>
        <taxon>Isochrysidales</taxon>
        <taxon>Noelaerhabdaceae</taxon>
        <taxon>Emiliania</taxon>
    </lineage>
</organism>
<protein>
    <submittedName>
        <fullName evidence="2">Uncharacterized protein</fullName>
    </submittedName>
</protein>
<feature type="compositionally biased region" description="Basic and acidic residues" evidence="1">
    <location>
        <begin position="130"/>
        <end position="143"/>
    </location>
</feature>
<dbReference type="RefSeq" id="XP_005759619.1">
    <property type="nucleotide sequence ID" value="XM_005759562.1"/>
</dbReference>
<dbReference type="eggNOG" id="ENOG502S2VX">
    <property type="taxonomic scope" value="Eukaryota"/>
</dbReference>
<dbReference type="AlphaFoldDB" id="A0A0D3I7F5"/>
<feature type="region of interest" description="Disordered" evidence="1">
    <location>
        <begin position="116"/>
        <end position="143"/>
    </location>
</feature>
<keyword evidence="3" id="KW-1185">Reference proteome</keyword>
<dbReference type="PaxDb" id="2903-EOD07190"/>
<proteinExistence type="predicted"/>
<dbReference type="GeneID" id="17253343"/>
<name>A0A0D3I7F5_EMIH1</name>
<dbReference type="HOGENOM" id="CLU_057236_0_0_1"/>
<reference evidence="2" key="2">
    <citation type="submission" date="2024-10" db="UniProtKB">
        <authorList>
            <consortium name="EnsemblProtists"/>
        </authorList>
    </citation>
    <scope>IDENTIFICATION</scope>
</reference>
<evidence type="ECO:0000256" key="1">
    <source>
        <dbReference type="SAM" id="MobiDB-lite"/>
    </source>
</evidence>
<sequence>MLLGNHPVPAPSNEVSIVGEVTNGIIIAAKAAVNTLFLSQRRGALMALQIKNLKKAALAYLVWDLRGELAGARLEQAVVYGKRLETHASGVDKELGKCKRRQAGAEALLAFNEPAVEEEPAVEDLPASDSRPDDASSDSNRESVFERRVTRRMIDAGLNEAQFDDMRNVYGIQLAHEDECHECAILQARAACFEKLYYGRKAELLQIYRDWDSPEVAQRHRFLHAVQRRSGTLGRGYYSDPSFV</sequence>
<accession>A0A0D3I7F5</accession>
<dbReference type="KEGG" id="ehx:EMIHUDRAFT_198522"/>
<evidence type="ECO:0000313" key="3">
    <source>
        <dbReference type="Proteomes" id="UP000013827"/>
    </source>
</evidence>